<keyword evidence="6" id="KW-0269">Exonuclease</keyword>
<comment type="catalytic activity">
    <reaction evidence="11">
        <text>Couples ATP hydrolysis with the unwinding of duplex DNA by translocating in the 3'-5' direction.</text>
        <dbReference type="EC" id="5.6.2.4"/>
    </reaction>
</comment>
<dbReference type="Gene3D" id="1.10.486.10">
    <property type="entry name" value="PCRA, domain 4"/>
    <property type="match status" value="1"/>
</dbReference>
<evidence type="ECO:0000256" key="11">
    <source>
        <dbReference type="ARBA" id="ARBA00034617"/>
    </source>
</evidence>
<evidence type="ECO:0000256" key="9">
    <source>
        <dbReference type="ARBA" id="ARBA00023204"/>
    </source>
</evidence>
<keyword evidence="18" id="KW-1185">Reference proteome</keyword>
<keyword evidence="3" id="KW-0227">DNA damage</keyword>
<evidence type="ECO:0000256" key="10">
    <source>
        <dbReference type="ARBA" id="ARBA00023235"/>
    </source>
</evidence>
<dbReference type="Pfam" id="PF13361">
    <property type="entry name" value="UvrD_C"/>
    <property type="match status" value="1"/>
</dbReference>
<dbReference type="InterPro" id="IPR027417">
    <property type="entry name" value="P-loop_NTPase"/>
</dbReference>
<keyword evidence="8" id="KW-0238">DNA-binding</keyword>
<feature type="domain" description="UvrD-like helicase C-terminal" evidence="16">
    <location>
        <begin position="469"/>
        <end position="763"/>
    </location>
</feature>
<evidence type="ECO:0000256" key="13">
    <source>
        <dbReference type="ARBA" id="ARBA00048988"/>
    </source>
</evidence>
<dbReference type="GO" id="GO:0003677">
    <property type="term" value="F:DNA binding"/>
    <property type="evidence" value="ECO:0007669"/>
    <property type="project" value="UniProtKB-KW"/>
</dbReference>
<dbReference type="GO" id="GO:0005524">
    <property type="term" value="F:ATP binding"/>
    <property type="evidence" value="ECO:0007669"/>
    <property type="project" value="UniProtKB-UniRule"/>
</dbReference>
<keyword evidence="2 14" id="KW-0547">Nucleotide-binding</keyword>
<dbReference type="GO" id="GO:0043138">
    <property type="term" value="F:3'-5' DNA helicase activity"/>
    <property type="evidence" value="ECO:0007669"/>
    <property type="project" value="UniProtKB-EC"/>
</dbReference>
<protein>
    <recommendedName>
        <fullName evidence="12">DNA 3'-5' helicase</fullName>
        <ecNumber evidence="12">5.6.2.4</ecNumber>
    </recommendedName>
</protein>
<reference evidence="17" key="1">
    <citation type="submission" date="2015-02" db="EMBL/GenBank/DDBJ databases">
        <title>A novel member of the family Ruminococcaceae isolated from human feces.</title>
        <authorList>
            <person name="Shkoporov A.N."/>
            <person name="Chaplin A.V."/>
            <person name="Motuzova O.V."/>
            <person name="Kafarskaia L.I."/>
            <person name="Khokhlova E.V."/>
            <person name="Efimov B.A."/>
        </authorList>
    </citation>
    <scope>NUCLEOTIDE SEQUENCE [LARGE SCALE GENOMIC DNA]</scope>
    <source>
        <strain evidence="17">585-1</strain>
    </source>
</reference>
<keyword evidence="7 14" id="KW-0067">ATP-binding</keyword>
<dbReference type="AlphaFoldDB" id="A0A0D8J204"/>
<comment type="catalytic activity">
    <reaction evidence="13">
        <text>ATP + H2O = ADP + phosphate + H(+)</text>
        <dbReference type="Rhea" id="RHEA:13065"/>
        <dbReference type="ChEBI" id="CHEBI:15377"/>
        <dbReference type="ChEBI" id="CHEBI:15378"/>
        <dbReference type="ChEBI" id="CHEBI:30616"/>
        <dbReference type="ChEBI" id="CHEBI:43474"/>
        <dbReference type="ChEBI" id="CHEBI:456216"/>
        <dbReference type="EC" id="5.6.2.4"/>
    </reaction>
</comment>
<dbReference type="GO" id="GO:0005829">
    <property type="term" value="C:cytosol"/>
    <property type="evidence" value="ECO:0007669"/>
    <property type="project" value="TreeGrafter"/>
</dbReference>
<accession>A0A0D8J204</accession>
<evidence type="ECO:0000256" key="7">
    <source>
        <dbReference type="ARBA" id="ARBA00022840"/>
    </source>
</evidence>
<dbReference type="InterPro" id="IPR014016">
    <property type="entry name" value="UvrD-like_ATP-bd"/>
</dbReference>
<dbReference type="InterPro" id="IPR000212">
    <property type="entry name" value="DNA_helicase_UvrD/REP"/>
</dbReference>
<dbReference type="RefSeq" id="WP_050005483.1">
    <property type="nucleotide sequence ID" value="NZ_CAUBPW010000001.1"/>
</dbReference>
<sequence length="1170" mass="125274">MSAPKWTPAQRAAIEDRGGTLLVSAAAGSGKTAVLVERAVRLITDAAHPVAADRLLIVTFTRAAAEELRGRIAVRLAAEAAAHPESAYLRRQRLLLGRANICTIDAFCMQLLKRYFAELGLPPDFELADDAKAYTLRQNALSAVLEELYEDADFCAFASLYGRARSDASAAAAVLGLYDFSRTLPHPAAALQSICAAYESGQPLGQTAWGRTLLENAGRAARSALRLLDAAKGIVAQEPELANYAPALDSDAAFFAALLEYIGAGRWDSAAVYTAEYKPPAFKAVRGYQSPGMNAVKALRAAAKDAAERLKKDVFLCTEAEFEEDRARIAPMAAALARGAKAFGARLYEDKLAEKALEYSDFEHLALELLCGENGEKTAVARTVSRGFDAVLVDEYQDTNALQALLYQCLANDDGSNLFFVGDVKQSIYRFRLASPEIFIGKRGGFAPYTPGGPHPATVTLGHNFRSAGNIIDQINDVFACVMSRTVGDVDYNGDEMLVRGADDGYDGGPMELDIVDMSGGDTAMGDAGAVADAVERLVKEGFAVREKGGGTRRCGYGDICVLLRSRARFGLYAAEFARRGIPSFADTGESPLTSTEVSPVLSLLRVIDNPGQDVHLAAALVSVMFSFTPDDLTRLRLLAPRGSLYAALLKSEEPKAQAFLETLRALRRLAATASVEELCGEIFARTHYFAAVGAMENGPARRETLRAFTAWAAGVDRGGAGGLAAFLRVVDSAVESGAVQSGGTPVLPEGAVSIMTIHRSKGLEFPVVILADTARRFNLRDTSNPVLFHPSLGLGMNLRADGDGGLYSTVPHRAVRMAQRSEAVSEEMRILYVALTRARDKLIVTAPLQNPEKTLSALATTLAGTGGAEPYTLSQALSFSEWLCTAALLHPDCEELRKYAGGALLPVYAARGHMRARVVPAQPAGQAADELSAFVRTARPDAALLEQLLQNFGARYENAPLCTLPAKLSVSGLVHEGAAPVLARPAFLYKEGLTAAERGTALHAALQFADLAAAANDLPGEVARLVEGGWLDAALAGQLELPRMAAFLQSPLAARMREAKKLLREYDFITAVPAKFVDDTLPEPFAHQPVLVQGIADAVLVNGDTAEIADYKTDRGKTPEQLLQAYAKQLLLYRAAVEKRLGVRVERCTIYSFSLGREIPVPLEAARGE</sequence>
<evidence type="ECO:0000256" key="4">
    <source>
        <dbReference type="ARBA" id="ARBA00022801"/>
    </source>
</evidence>
<dbReference type="InterPro" id="IPR011335">
    <property type="entry name" value="Restrct_endonuc-II-like"/>
</dbReference>
<dbReference type="Pfam" id="PF00580">
    <property type="entry name" value="UvrD-helicase"/>
    <property type="match status" value="1"/>
</dbReference>
<evidence type="ECO:0000313" key="17">
    <source>
        <dbReference type="EMBL" id="KJF39803.1"/>
    </source>
</evidence>
<keyword evidence="10" id="KW-0413">Isomerase</keyword>
<dbReference type="GO" id="GO:0004527">
    <property type="term" value="F:exonuclease activity"/>
    <property type="evidence" value="ECO:0007669"/>
    <property type="project" value="UniProtKB-KW"/>
</dbReference>
<gene>
    <name evidence="17" type="ORF">TQ39_10495</name>
</gene>
<dbReference type="GO" id="GO:0016887">
    <property type="term" value="F:ATP hydrolysis activity"/>
    <property type="evidence" value="ECO:0007669"/>
    <property type="project" value="RHEA"/>
</dbReference>
<keyword evidence="1" id="KW-0540">Nuclease</keyword>
<feature type="domain" description="UvrD-like helicase ATP-binding" evidence="15">
    <location>
        <begin position="4"/>
        <end position="468"/>
    </location>
</feature>
<dbReference type="GO" id="GO:0033202">
    <property type="term" value="C:DNA helicase complex"/>
    <property type="evidence" value="ECO:0007669"/>
    <property type="project" value="TreeGrafter"/>
</dbReference>
<evidence type="ECO:0000256" key="2">
    <source>
        <dbReference type="ARBA" id="ARBA00022741"/>
    </source>
</evidence>
<dbReference type="Proteomes" id="UP000032483">
    <property type="component" value="Unassembled WGS sequence"/>
</dbReference>
<dbReference type="EC" id="5.6.2.4" evidence="12"/>
<dbReference type="GeneID" id="42857010"/>
<dbReference type="PROSITE" id="PS51217">
    <property type="entry name" value="UVRD_HELICASE_CTER"/>
    <property type="match status" value="1"/>
</dbReference>
<dbReference type="InterPro" id="IPR011604">
    <property type="entry name" value="PDDEXK-like_dom_sf"/>
</dbReference>
<dbReference type="PATRIC" id="fig|1550024.3.peg.2392"/>
<evidence type="ECO:0000256" key="3">
    <source>
        <dbReference type="ARBA" id="ARBA00022763"/>
    </source>
</evidence>
<dbReference type="PROSITE" id="PS51198">
    <property type="entry name" value="UVRD_HELICASE_ATP_BIND"/>
    <property type="match status" value="1"/>
</dbReference>
<keyword evidence="9" id="KW-0234">DNA repair</keyword>
<evidence type="ECO:0000313" key="18">
    <source>
        <dbReference type="Proteomes" id="UP000032483"/>
    </source>
</evidence>
<dbReference type="SUPFAM" id="SSF52980">
    <property type="entry name" value="Restriction endonuclease-like"/>
    <property type="match status" value="1"/>
</dbReference>
<evidence type="ECO:0000256" key="6">
    <source>
        <dbReference type="ARBA" id="ARBA00022839"/>
    </source>
</evidence>
<evidence type="ECO:0000256" key="5">
    <source>
        <dbReference type="ARBA" id="ARBA00022806"/>
    </source>
</evidence>
<evidence type="ECO:0000256" key="12">
    <source>
        <dbReference type="ARBA" id="ARBA00034808"/>
    </source>
</evidence>
<dbReference type="InterPro" id="IPR038726">
    <property type="entry name" value="PDDEXK_AddAB-type"/>
</dbReference>
<evidence type="ECO:0000259" key="15">
    <source>
        <dbReference type="PROSITE" id="PS51198"/>
    </source>
</evidence>
<proteinExistence type="predicted"/>
<dbReference type="Gene3D" id="3.90.320.10">
    <property type="match status" value="1"/>
</dbReference>
<feature type="binding site" evidence="14">
    <location>
        <begin position="25"/>
        <end position="32"/>
    </location>
    <ligand>
        <name>ATP</name>
        <dbReference type="ChEBI" id="CHEBI:30616"/>
    </ligand>
</feature>
<dbReference type="SUPFAM" id="SSF52540">
    <property type="entry name" value="P-loop containing nucleoside triphosphate hydrolases"/>
    <property type="match status" value="1"/>
</dbReference>
<keyword evidence="4 14" id="KW-0378">Hydrolase</keyword>
<evidence type="ECO:0000256" key="8">
    <source>
        <dbReference type="ARBA" id="ARBA00023125"/>
    </source>
</evidence>
<dbReference type="GO" id="GO:0000725">
    <property type="term" value="P:recombinational repair"/>
    <property type="evidence" value="ECO:0007669"/>
    <property type="project" value="TreeGrafter"/>
</dbReference>
<evidence type="ECO:0000256" key="14">
    <source>
        <dbReference type="PROSITE-ProRule" id="PRU00560"/>
    </source>
</evidence>
<organism evidence="17 18">
    <name type="scientific">Ruthenibacterium lactatiformans</name>
    <dbReference type="NCBI Taxonomy" id="1550024"/>
    <lineage>
        <taxon>Bacteria</taxon>
        <taxon>Bacillati</taxon>
        <taxon>Bacillota</taxon>
        <taxon>Clostridia</taxon>
        <taxon>Eubacteriales</taxon>
        <taxon>Oscillospiraceae</taxon>
        <taxon>Ruthenibacterium</taxon>
    </lineage>
</organism>
<name>A0A0D8J204_9FIRM</name>
<dbReference type="Pfam" id="PF12705">
    <property type="entry name" value="PDDEXK_1"/>
    <property type="match status" value="1"/>
</dbReference>
<comment type="caution">
    <text evidence="17">The sequence shown here is derived from an EMBL/GenBank/DDBJ whole genome shotgun (WGS) entry which is preliminary data.</text>
</comment>
<dbReference type="PANTHER" id="PTHR11070:SF48">
    <property type="entry name" value="ATP-DEPENDENT HELICASE_NUCLEASE SUBUNIT A"/>
    <property type="match status" value="1"/>
</dbReference>
<keyword evidence="5 14" id="KW-0347">Helicase</keyword>
<dbReference type="Gene3D" id="3.40.50.300">
    <property type="entry name" value="P-loop containing nucleotide triphosphate hydrolases"/>
    <property type="match status" value="4"/>
</dbReference>
<evidence type="ECO:0000256" key="1">
    <source>
        <dbReference type="ARBA" id="ARBA00022722"/>
    </source>
</evidence>
<dbReference type="EMBL" id="JXXK01000013">
    <property type="protein sequence ID" value="KJF39803.1"/>
    <property type="molecule type" value="Genomic_DNA"/>
</dbReference>
<evidence type="ECO:0000259" key="16">
    <source>
        <dbReference type="PROSITE" id="PS51217"/>
    </source>
</evidence>
<dbReference type="PANTHER" id="PTHR11070">
    <property type="entry name" value="UVRD / RECB / PCRA DNA HELICASE FAMILY MEMBER"/>
    <property type="match status" value="1"/>
</dbReference>
<dbReference type="InterPro" id="IPR014017">
    <property type="entry name" value="DNA_helicase_UvrD-like_C"/>
</dbReference>